<accession>A0A7V0QQM2</accession>
<name>A0A7V0QQM2_UNCAE</name>
<protein>
    <submittedName>
        <fullName evidence="1">Uncharacterized protein</fullName>
    </submittedName>
</protein>
<organism evidence="1">
    <name type="scientific">Aerophobetes bacterium</name>
    <dbReference type="NCBI Taxonomy" id="2030807"/>
    <lineage>
        <taxon>Bacteria</taxon>
        <taxon>Candidatus Aerophobota</taxon>
    </lineage>
</organism>
<gene>
    <name evidence="1" type="ORF">ENG47_04080</name>
</gene>
<dbReference type="EMBL" id="DRBC01000246">
    <property type="protein sequence ID" value="HDN84916.1"/>
    <property type="molecule type" value="Genomic_DNA"/>
</dbReference>
<dbReference type="Proteomes" id="UP000885660">
    <property type="component" value="Unassembled WGS sequence"/>
</dbReference>
<comment type="caution">
    <text evidence="1">The sequence shown here is derived from an EMBL/GenBank/DDBJ whole genome shotgun (WGS) entry which is preliminary data.</text>
</comment>
<dbReference type="AlphaFoldDB" id="A0A7V0QQM2"/>
<sequence>MFLNLNSKKVFQTALILMVYTSQLFGISSKLIADRPDTVLVEKGQITMLKFPFKVVKCITDNQIEATIQDKSVFITANKEGRVFVMLENGLVPSYVVLIQNAAPASYIFTASISQDSDSLLYDEISKLVAAMYHETDLVTYHRKIKNKPVKLSIGRELKECLLKNEYIGKYFGYDLKADFKVDTIPENLFWVNGIVAVALVDSNIYIVADRELFTEERK</sequence>
<proteinExistence type="predicted"/>
<reference evidence="1" key="1">
    <citation type="journal article" date="2020" name="mSystems">
        <title>Genome- and Community-Level Interaction Insights into Carbon Utilization and Element Cycling Functions of Hydrothermarchaeota in Hydrothermal Sediment.</title>
        <authorList>
            <person name="Zhou Z."/>
            <person name="Liu Y."/>
            <person name="Xu W."/>
            <person name="Pan J."/>
            <person name="Luo Z.H."/>
            <person name="Li M."/>
        </authorList>
    </citation>
    <scope>NUCLEOTIDE SEQUENCE [LARGE SCALE GENOMIC DNA]</scope>
    <source>
        <strain evidence="1">HyVt-219</strain>
    </source>
</reference>
<evidence type="ECO:0000313" key="1">
    <source>
        <dbReference type="EMBL" id="HDN84916.1"/>
    </source>
</evidence>